<evidence type="ECO:0000313" key="3">
    <source>
        <dbReference type="Proteomes" id="UP000286997"/>
    </source>
</evidence>
<dbReference type="InterPro" id="IPR029068">
    <property type="entry name" value="Glyas_Bleomycin-R_OHBP_Dase"/>
</dbReference>
<feature type="domain" description="VOC" evidence="1">
    <location>
        <begin position="4"/>
        <end position="136"/>
    </location>
</feature>
<dbReference type="EMBL" id="SACP01000005">
    <property type="protein sequence ID" value="RVU19811.1"/>
    <property type="molecule type" value="Genomic_DNA"/>
</dbReference>
<dbReference type="InterPro" id="IPR037523">
    <property type="entry name" value="VOC_core"/>
</dbReference>
<comment type="caution">
    <text evidence="2">The sequence shown here is derived from an EMBL/GenBank/DDBJ whole genome shotgun (WGS) entry which is preliminary data.</text>
</comment>
<dbReference type="Proteomes" id="UP000286997">
    <property type="component" value="Unassembled WGS sequence"/>
</dbReference>
<protein>
    <submittedName>
        <fullName evidence="2">VOC family protein</fullName>
    </submittedName>
</protein>
<accession>A0A3S2XPI6</accession>
<dbReference type="PANTHER" id="PTHR40265:SF1">
    <property type="entry name" value="GLYOXALASE-LIKE DOMAIN-CONTAINING PROTEIN"/>
    <property type="match status" value="1"/>
</dbReference>
<evidence type="ECO:0000313" key="2">
    <source>
        <dbReference type="EMBL" id="RVU19811.1"/>
    </source>
</evidence>
<dbReference type="PANTHER" id="PTHR40265">
    <property type="entry name" value="BLL2707 PROTEIN"/>
    <property type="match status" value="1"/>
</dbReference>
<reference evidence="2 3" key="1">
    <citation type="submission" date="2019-01" db="EMBL/GenBank/DDBJ databases">
        <authorList>
            <person name="Chen W.-M."/>
        </authorList>
    </citation>
    <scope>NUCLEOTIDE SEQUENCE [LARGE SCALE GENOMIC DNA]</scope>
    <source>
        <strain evidence="2 3">TER-1</strain>
    </source>
</reference>
<dbReference type="OrthoDB" id="9812467at2"/>
<keyword evidence="3" id="KW-1185">Reference proteome</keyword>
<evidence type="ECO:0000259" key="1">
    <source>
        <dbReference type="PROSITE" id="PS51819"/>
    </source>
</evidence>
<dbReference type="Gene3D" id="3.10.180.10">
    <property type="entry name" value="2,3-Dihydroxybiphenyl 1,2-Dioxygenase, domain 1"/>
    <property type="match status" value="2"/>
</dbReference>
<sequence length="272" mass="27939">MPLSLDHLVIAVADLDRAFADYAALGFTVIRGGEHANGITHNVLVVLEDGSYLELISFRRPQPGDRWSDVYHRAGEGFLDHALLPDDIDAVAAAAQARGLDIADPVSGGRLRPDGARLDWKIARSPGSDVPFLCGDVTPRALRVQEGDVRRHRNGVTGLAALTVAVRDVEAARARYAALLGAGADAPVVEAVVAGTAARTATLPLGPGVAVTLASPAGAGGDLAAALAARGEGPFAAVFRAPDGHGDLDPALTHGARLSVAGGFPVDPLTKI</sequence>
<gene>
    <name evidence="2" type="ORF">EOE48_07665</name>
</gene>
<organism evidence="2 3">
    <name type="scientific">Methylobacterium oryzihabitans</name>
    <dbReference type="NCBI Taxonomy" id="2499852"/>
    <lineage>
        <taxon>Bacteria</taxon>
        <taxon>Pseudomonadati</taxon>
        <taxon>Pseudomonadota</taxon>
        <taxon>Alphaproteobacteria</taxon>
        <taxon>Hyphomicrobiales</taxon>
        <taxon>Methylobacteriaceae</taxon>
        <taxon>Methylobacterium</taxon>
    </lineage>
</organism>
<dbReference type="PROSITE" id="PS51819">
    <property type="entry name" value="VOC"/>
    <property type="match status" value="1"/>
</dbReference>
<name>A0A3S2XPI6_9HYPH</name>
<dbReference type="SUPFAM" id="SSF54593">
    <property type="entry name" value="Glyoxalase/Bleomycin resistance protein/Dihydroxybiphenyl dioxygenase"/>
    <property type="match status" value="2"/>
</dbReference>
<dbReference type="RefSeq" id="WP_127728195.1">
    <property type="nucleotide sequence ID" value="NZ_SACP01000005.1"/>
</dbReference>
<dbReference type="InterPro" id="IPR025870">
    <property type="entry name" value="Glyoxalase-like_dom"/>
</dbReference>
<proteinExistence type="predicted"/>
<dbReference type="Pfam" id="PF13468">
    <property type="entry name" value="Glyoxalase_3"/>
    <property type="match status" value="1"/>
</dbReference>
<dbReference type="AlphaFoldDB" id="A0A3S2XPI6"/>